<evidence type="ECO:0000313" key="2">
    <source>
        <dbReference type="Proteomes" id="UP000834106"/>
    </source>
</evidence>
<organism evidence="1 2">
    <name type="scientific">Fraxinus pennsylvanica</name>
    <dbReference type="NCBI Taxonomy" id="56036"/>
    <lineage>
        <taxon>Eukaryota</taxon>
        <taxon>Viridiplantae</taxon>
        <taxon>Streptophyta</taxon>
        <taxon>Embryophyta</taxon>
        <taxon>Tracheophyta</taxon>
        <taxon>Spermatophyta</taxon>
        <taxon>Magnoliopsida</taxon>
        <taxon>eudicotyledons</taxon>
        <taxon>Gunneridae</taxon>
        <taxon>Pentapetalae</taxon>
        <taxon>asterids</taxon>
        <taxon>lamiids</taxon>
        <taxon>Lamiales</taxon>
        <taxon>Oleaceae</taxon>
        <taxon>Oleeae</taxon>
        <taxon>Fraxinus</taxon>
    </lineage>
</organism>
<dbReference type="Proteomes" id="UP000834106">
    <property type="component" value="Chromosome 7"/>
</dbReference>
<dbReference type="EMBL" id="OU503042">
    <property type="protein sequence ID" value="CAI9765419.1"/>
    <property type="molecule type" value="Genomic_DNA"/>
</dbReference>
<protein>
    <submittedName>
        <fullName evidence="1">Uncharacterized protein</fullName>
    </submittedName>
</protein>
<reference evidence="1" key="1">
    <citation type="submission" date="2023-05" db="EMBL/GenBank/DDBJ databases">
        <authorList>
            <person name="Huff M."/>
        </authorList>
    </citation>
    <scope>NUCLEOTIDE SEQUENCE</scope>
</reference>
<gene>
    <name evidence="1" type="ORF">FPE_LOCUS12849</name>
</gene>
<dbReference type="AlphaFoldDB" id="A0AAD1Z9R6"/>
<accession>A0AAD1Z9R6</accession>
<keyword evidence="2" id="KW-1185">Reference proteome</keyword>
<name>A0AAD1Z9R6_9LAMI</name>
<evidence type="ECO:0000313" key="1">
    <source>
        <dbReference type="EMBL" id="CAI9765419.1"/>
    </source>
</evidence>
<sequence length="118" mass="13638">MNKMNLFQFQTQGNPNPNSNYSSVEIGAGPYHDWELFAADYRDMLQNLKIFVYFDVSMSDESSPFARIFLPLPDPFLTTHILPMLTHQKKKLHNQQLTIPAWQGAHVQHTSAPPSRFF</sequence>
<proteinExistence type="predicted"/>